<accession>A0A7X0T4E5</accession>
<dbReference type="SUPFAM" id="SSF81296">
    <property type="entry name" value="E set domains"/>
    <property type="match status" value="1"/>
</dbReference>
<organism evidence="12 13">
    <name type="scientific">Listeria welshimeri</name>
    <dbReference type="NCBI Taxonomy" id="1643"/>
    <lineage>
        <taxon>Bacteria</taxon>
        <taxon>Bacillati</taxon>
        <taxon>Bacillota</taxon>
        <taxon>Bacilli</taxon>
        <taxon>Bacillales</taxon>
        <taxon>Listeriaceae</taxon>
        <taxon>Listeria</taxon>
    </lineage>
</organism>
<evidence type="ECO:0000313" key="12">
    <source>
        <dbReference type="EMBL" id="MBC1322354.1"/>
    </source>
</evidence>
<comment type="subcellular location">
    <subcellularLocation>
        <location evidence="1">Cell envelope</location>
    </subcellularLocation>
    <subcellularLocation>
        <location evidence="2">Secreted</location>
    </subcellularLocation>
</comment>
<evidence type="ECO:0000256" key="8">
    <source>
        <dbReference type="SAM" id="MobiDB-lite"/>
    </source>
</evidence>
<name>A0A7X0T4E5_LISWE</name>
<feature type="compositionally biased region" description="Acidic residues" evidence="8">
    <location>
        <begin position="355"/>
        <end position="564"/>
    </location>
</feature>
<feature type="compositionally biased region" description="Basic and acidic residues" evidence="8">
    <location>
        <begin position="565"/>
        <end position="574"/>
    </location>
</feature>
<dbReference type="InterPro" id="IPR013378">
    <property type="entry name" value="InlB-like_B-rpt"/>
</dbReference>
<evidence type="ECO:0000256" key="6">
    <source>
        <dbReference type="ARBA" id="ARBA00022729"/>
    </source>
</evidence>
<dbReference type="EMBL" id="JAAROP010000003">
    <property type="protein sequence ID" value="MBC1322354.1"/>
    <property type="molecule type" value="Genomic_DNA"/>
</dbReference>
<dbReference type="Pfam" id="PF12354">
    <property type="entry name" value="Internalin_N"/>
    <property type="match status" value="1"/>
</dbReference>
<dbReference type="PANTHER" id="PTHR46652:SF3">
    <property type="entry name" value="LEUCINE-RICH REPEAT-CONTAINING PROTEIN 9"/>
    <property type="match status" value="1"/>
</dbReference>
<feature type="domain" description="Internalin N-terminal" evidence="11">
    <location>
        <begin position="31"/>
        <end position="74"/>
    </location>
</feature>
<dbReference type="InterPro" id="IPR050836">
    <property type="entry name" value="SDS22/Internalin_LRR"/>
</dbReference>
<feature type="transmembrane region" description="Helical" evidence="9">
    <location>
        <begin position="672"/>
        <end position="689"/>
    </location>
</feature>
<evidence type="ECO:0000256" key="7">
    <source>
        <dbReference type="ARBA" id="ARBA00022737"/>
    </source>
</evidence>
<reference evidence="12 13" key="1">
    <citation type="submission" date="2020-03" db="EMBL/GenBank/DDBJ databases">
        <title>Soil Listeria distribution.</title>
        <authorList>
            <person name="Liao J."/>
            <person name="Wiedmann M."/>
        </authorList>
    </citation>
    <scope>NUCLEOTIDE SEQUENCE [LARGE SCALE GENOMIC DNA]</scope>
    <source>
        <strain evidence="12 13">FSL L7-1829</strain>
    </source>
</reference>
<evidence type="ECO:0000256" key="9">
    <source>
        <dbReference type="SAM" id="Phobius"/>
    </source>
</evidence>
<keyword evidence="9" id="KW-0472">Membrane</keyword>
<dbReference type="GO" id="GO:0005576">
    <property type="term" value="C:extracellular region"/>
    <property type="evidence" value="ECO:0007669"/>
    <property type="project" value="UniProtKB-SubCell"/>
</dbReference>
<dbReference type="Gene3D" id="2.60.40.4270">
    <property type="entry name" value="Listeria-Bacteroides repeat domain"/>
    <property type="match status" value="1"/>
</dbReference>
<comment type="similarity">
    <text evidence="3">Belongs to the internalin family.</text>
</comment>
<proteinExistence type="inferred from homology"/>
<evidence type="ECO:0000256" key="3">
    <source>
        <dbReference type="ARBA" id="ARBA00009432"/>
    </source>
</evidence>
<dbReference type="NCBIfam" id="TIGR01167">
    <property type="entry name" value="LPXTG_anchor"/>
    <property type="match status" value="1"/>
</dbReference>
<feature type="compositionally biased region" description="Polar residues" evidence="8">
    <location>
        <begin position="622"/>
        <end position="632"/>
    </location>
</feature>
<dbReference type="InterPro" id="IPR014755">
    <property type="entry name" value="Cu-Rt/internalin_Ig-like"/>
</dbReference>
<dbReference type="Gene3D" id="3.80.10.10">
    <property type="entry name" value="Ribonuclease Inhibitor"/>
    <property type="match status" value="1"/>
</dbReference>
<dbReference type="InterPro" id="IPR012569">
    <property type="entry name" value="Inl_IR"/>
</dbReference>
<dbReference type="Gene3D" id="2.60.40.1220">
    <property type="match status" value="1"/>
</dbReference>
<feature type="region of interest" description="Disordered" evidence="8">
    <location>
        <begin position="619"/>
        <end position="645"/>
    </location>
</feature>
<feature type="region of interest" description="Disordered" evidence="8">
    <location>
        <begin position="351"/>
        <end position="590"/>
    </location>
</feature>
<dbReference type="PROSITE" id="PS51450">
    <property type="entry name" value="LRR"/>
    <property type="match status" value="3"/>
</dbReference>
<keyword evidence="4" id="KW-0964">Secreted</keyword>
<protein>
    <submittedName>
        <fullName evidence="12">LPXTG cell wall anchor domain-containing protein</fullName>
    </submittedName>
</protein>
<dbReference type="InterPro" id="IPR032675">
    <property type="entry name" value="LRR_dom_sf"/>
</dbReference>
<evidence type="ECO:0000313" key="13">
    <source>
        <dbReference type="Proteomes" id="UP000522007"/>
    </source>
</evidence>
<sequence length="694" mass="76989">MKQPQKLFKYLFIIMIMGISLWIGLGPEMEVHAATLNESTPINQLFPDPVLAEKIRSTTAKPSLGSTVTQSDLNKVTYVNIQGYGKEPIKSIEGMQYLNELSYLSLDGNQVSDLTPLANATKLTYLTLSDNNVSDVSSLKNLSKVYLIGLKNNQVEDISSLSNLTALKYLYLNGNKLSDLSAIANLTTLDILEVKNQQVTKQSVAFQNNLILPNTIKDTKGASIAPTNISNNGTYSNNSLNWSLPELTNEVTYSFSQTVTAGSKISTEFSGTVTQPIHETIYHTATFDVDGVQINDTKEISTLIEEPPTPTKEGYTFIGWFDEEGNEWDFSTDKMPEKDLTLYARFDKDTSEVVVPEEETETPAEEVEVPEEDTETPVEEVEVPEEDTETPAEEVEVPEEDTETPAEEMEVPEEDTETPAEEVEVPEEDTETPAEEVEVPEEDTETPAEEVEVPEEDTETPAEEVEVPEEDTETPAEEVEVPEEGTETPAEEVEVPEEDTETPAEEVEVPEEGTETPAEEVEVPEEDTETPVEEVEAPEEDTETPAEEVEVPEEETETPAEEVEVPAKDTETPTKKMVASKQVQEISAEPTTLIENPEILETISRDVVEEPIENNKKAVKSINLNADSSKSQENTKDDSDYEEVKSNKVAENKKVATQTSSFLPIIGDSQNFWFSLMGMIIMALSLVFGRKKRL</sequence>
<dbReference type="Pfam" id="PF09479">
    <property type="entry name" value="Flg_new"/>
    <property type="match status" value="1"/>
</dbReference>
<dbReference type="AlphaFoldDB" id="A0A7X0T4E5"/>
<dbReference type="InterPro" id="IPR001611">
    <property type="entry name" value="Leu-rich_rpt"/>
</dbReference>
<dbReference type="InterPro" id="IPR025875">
    <property type="entry name" value="Leu-rich_rpt_4"/>
</dbReference>
<dbReference type="PANTHER" id="PTHR46652">
    <property type="entry name" value="LEUCINE-RICH REPEAT AND IQ DOMAIN-CONTAINING PROTEIN 1-RELATED"/>
    <property type="match status" value="1"/>
</dbReference>
<keyword evidence="9" id="KW-0812">Transmembrane</keyword>
<gene>
    <name evidence="12" type="ORF">HB853_05290</name>
</gene>
<keyword evidence="6" id="KW-0732">Signal</keyword>
<feature type="compositionally biased region" description="Polar residues" evidence="8">
    <location>
        <begin position="581"/>
        <end position="590"/>
    </location>
</feature>
<dbReference type="Proteomes" id="UP000522007">
    <property type="component" value="Unassembled WGS sequence"/>
</dbReference>
<evidence type="ECO:0000259" key="10">
    <source>
        <dbReference type="Pfam" id="PF08191"/>
    </source>
</evidence>
<evidence type="ECO:0000256" key="5">
    <source>
        <dbReference type="ARBA" id="ARBA00022614"/>
    </source>
</evidence>
<dbReference type="InterPro" id="IPR014756">
    <property type="entry name" value="Ig_E-set"/>
</dbReference>
<evidence type="ECO:0000256" key="2">
    <source>
        <dbReference type="ARBA" id="ARBA00004613"/>
    </source>
</evidence>
<keyword evidence="5" id="KW-0433">Leucine-rich repeat</keyword>
<dbReference type="NCBIfam" id="TIGR02543">
    <property type="entry name" value="List_Bact_rpt"/>
    <property type="match status" value="1"/>
</dbReference>
<dbReference type="InterPro" id="IPR042229">
    <property type="entry name" value="Listeria/Bacterioides_rpt_sf"/>
</dbReference>
<dbReference type="GO" id="GO:0030313">
    <property type="term" value="C:cell envelope"/>
    <property type="evidence" value="ECO:0007669"/>
    <property type="project" value="UniProtKB-SubCell"/>
</dbReference>
<feature type="transmembrane region" description="Helical" evidence="9">
    <location>
        <begin position="7"/>
        <end position="25"/>
    </location>
</feature>
<dbReference type="InterPro" id="IPR024634">
    <property type="entry name" value="Internalin_N"/>
</dbReference>
<comment type="caution">
    <text evidence="12">The sequence shown here is derived from an EMBL/GenBank/DDBJ whole genome shotgun (WGS) entry which is preliminary data.</text>
</comment>
<evidence type="ECO:0000256" key="1">
    <source>
        <dbReference type="ARBA" id="ARBA00004196"/>
    </source>
</evidence>
<evidence type="ECO:0000256" key="4">
    <source>
        <dbReference type="ARBA" id="ARBA00022525"/>
    </source>
</evidence>
<dbReference type="SUPFAM" id="SSF52058">
    <property type="entry name" value="L domain-like"/>
    <property type="match status" value="1"/>
</dbReference>
<evidence type="ECO:0000259" key="11">
    <source>
        <dbReference type="Pfam" id="PF12354"/>
    </source>
</evidence>
<feature type="compositionally biased region" description="Basic and acidic residues" evidence="8">
    <location>
        <begin position="633"/>
        <end position="645"/>
    </location>
</feature>
<dbReference type="Pfam" id="PF12799">
    <property type="entry name" value="LRR_4"/>
    <property type="match status" value="1"/>
</dbReference>
<feature type="domain" description="Internalin Ig-like inter-repeat region" evidence="10">
    <location>
        <begin position="221"/>
        <end position="277"/>
    </location>
</feature>
<dbReference type="Pfam" id="PF08191">
    <property type="entry name" value="LRR_adjacent"/>
    <property type="match status" value="1"/>
</dbReference>
<keyword evidence="7" id="KW-0677">Repeat</keyword>
<keyword evidence="9" id="KW-1133">Transmembrane helix</keyword>